<name>A0A239KRC4_9SPHN</name>
<gene>
    <name evidence="1" type="ORF">SAMN06295955_115104</name>
</gene>
<proteinExistence type="predicted"/>
<dbReference type="EMBL" id="FZPA01000015">
    <property type="protein sequence ID" value="SNT20292.1"/>
    <property type="molecule type" value="Genomic_DNA"/>
</dbReference>
<evidence type="ECO:0000313" key="1">
    <source>
        <dbReference type="EMBL" id="SNT20292.1"/>
    </source>
</evidence>
<dbReference type="Proteomes" id="UP000198339">
    <property type="component" value="Unassembled WGS sequence"/>
</dbReference>
<reference evidence="1 2" key="1">
    <citation type="submission" date="2017-06" db="EMBL/GenBank/DDBJ databases">
        <authorList>
            <person name="Kim H.J."/>
            <person name="Triplett B.A."/>
        </authorList>
    </citation>
    <scope>NUCLEOTIDE SEQUENCE [LARGE SCALE GENOMIC DNA]</scope>
    <source>
        <strain evidence="1 2">DS15</strain>
    </source>
</reference>
<dbReference type="AlphaFoldDB" id="A0A239KRC4"/>
<evidence type="ECO:0000313" key="2">
    <source>
        <dbReference type="Proteomes" id="UP000198339"/>
    </source>
</evidence>
<keyword evidence="2" id="KW-1185">Reference proteome</keyword>
<sequence length="85" mass="9215">MCIRKVEAYEHAGQLFATERLALDAALKDIGKKIVADHHASPAEGMMKHREAILRVLGRIDEIEAATPKVEPAARIVDDAVAEAA</sequence>
<accession>A0A239KRC4</accession>
<organism evidence="1 2">
    <name type="scientific">Sphingopyxis indica</name>
    <dbReference type="NCBI Taxonomy" id="436663"/>
    <lineage>
        <taxon>Bacteria</taxon>
        <taxon>Pseudomonadati</taxon>
        <taxon>Pseudomonadota</taxon>
        <taxon>Alphaproteobacteria</taxon>
        <taxon>Sphingomonadales</taxon>
        <taxon>Sphingomonadaceae</taxon>
        <taxon>Sphingopyxis</taxon>
    </lineage>
</organism>
<protein>
    <submittedName>
        <fullName evidence="1">Uncharacterized protein</fullName>
    </submittedName>
</protein>